<evidence type="ECO:0000256" key="1">
    <source>
        <dbReference type="ARBA" id="ARBA00022741"/>
    </source>
</evidence>
<dbReference type="PANTHER" id="PTHR24346:SF30">
    <property type="entry name" value="MATERNAL EMBRYONIC LEUCINE ZIPPER KINASE"/>
    <property type="match status" value="1"/>
</dbReference>
<dbReference type="PROSITE" id="PS00108">
    <property type="entry name" value="PROTEIN_KINASE_ST"/>
    <property type="match status" value="1"/>
</dbReference>
<evidence type="ECO:0000256" key="2">
    <source>
        <dbReference type="ARBA" id="ARBA00022840"/>
    </source>
</evidence>
<keyword evidence="5" id="KW-1185">Reference proteome</keyword>
<protein>
    <recommendedName>
        <fullName evidence="3">Protein kinase domain-containing protein</fullName>
    </recommendedName>
</protein>
<feature type="domain" description="Protein kinase" evidence="3">
    <location>
        <begin position="1"/>
        <end position="200"/>
    </location>
</feature>
<dbReference type="PROSITE" id="PS50011">
    <property type="entry name" value="PROTEIN_KINASE_DOM"/>
    <property type="match status" value="1"/>
</dbReference>
<dbReference type="GO" id="GO:0005524">
    <property type="term" value="F:ATP binding"/>
    <property type="evidence" value="ECO:0007669"/>
    <property type="project" value="UniProtKB-KW"/>
</dbReference>
<dbReference type="EMBL" id="RRYP01007765">
    <property type="protein sequence ID" value="TNV80251.1"/>
    <property type="molecule type" value="Genomic_DNA"/>
</dbReference>
<dbReference type="InterPro" id="IPR008271">
    <property type="entry name" value="Ser/Thr_kinase_AS"/>
</dbReference>
<accession>A0A8J8NRI0</accession>
<name>A0A8J8NRI0_HALGN</name>
<gene>
    <name evidence="4" type="ORF">FGO68_gene2983</name>
</gene>
<organism evidence="4 5">
    <name type="scientific">Halteria grandinella</name>
    <dbReference type="NCBI Taxonomy" id="5974"/>
    <lineage>
        <taxon>Eukaryota</taxon>
        <taxon>Sar</taxon>
        <taxon>Alveolata</taxon>
        <taxon>Ciliophora</taxon>
        <taxon>Intramacronucleata</taxon>
        <taxon>Spirotrichea</taxon>
        <taxon>Stichotrichia</taxon>
        <taxon>Sporadotrichida</taxon>
        <taxon>Halteriidae</taxon>
        <taxon>Halteria</taxon>
    </lineage>
</organism>
<dbReference type="SMART" id="SM00220">
    <property type="entry name" value="S_TKc"/>
    <property type="match status" value="1"/>
</dbReference>
<sequence length="225" mass="25749">MFFICTERGEHEVTALDVLQRVKLGEDQARVFFRQLLKACQNLQDRGLCHGDLKLENVIVSPDFNTIRLSNFQYVQHTAQPCSMFKGTRQYTAPEVLYQEGISNISFDSLKADVFSLGVILYSSIIGRYPFKSATPADLRYRYVLSGDYDGFINTSASSLDQRSLSSVISAPMLQLLFQMWNPKPQFRPTFEQIAQDPWVKDLCEKATPLPISMTQNQQETNWIQ</sequence>
<dbReference type="SUPFAM" id="SSF56112">
    <property type="entry name" value="Protein kinase-like (PK-like)"/>
    <property type="match status" value="1"/>
</dbReference>
<dbReference type="GO" id="GO:0004674">
    <property type="term" value="F:protein serine/threonine kinase activity"/>
    <property type="evidence" value="ECO:0007669"/>
    <property type="project" value="TreeGrafter"/>
</dbReference>
<evidence type="ECO:0000313" key="5">
    <source>
        <dbReference type="Proteomes" id="UP000785679"/>
    </source>
</evidence>
<dbReference type="Pfam" id="PF00069">
    <property type="entry name" value="Pkinase"/>
    <property type="match status" value="1"/>
</dbReference>
<dbReference type="InterPro" id="IPR011009">
    <property type="entry name" value="Kinase-like_dom_sf"/>
</dbReference>
<dbReference type="Gene3D" id="1.10.510.10">
    <property type="entry name" value="Transferase(Phosphotransferase) domain 1"/>
    <property type="match status" value="1"/>
</dbReference>
<reference evidence="4" key="1">
    <citation type="submission" date="2019-06" db="EMBL/GenBank/DDBJ databases">
        <authorList>
            <person name="Zheng W."/>
        </authorList>
    </citation>
    <scope>NUCLEOTIDE SEQUENCE</scope>
    <source>
        <strain evidence="4">QDHG01</strain>
    </source>
</reference>
<dbReference type="OrthoDB" id="541276at2759"/>
<dbReference type="Proteomes" id="UP000785679">
    <property type="component" value="Unassembled WGS sequence"/>
</dbReference>
<keyword evidence="1" id="KW-0547">Nucleotide-binding</keyword>
<evidence type="ECO:0000313" key="4">
    <source>
        <dbReference type="EMBL" id="TNV80251.1"/>
    </source>
</evidence>
<proteinExistence type="predicted"/>
<dbReference type="PANTHER" id="PTHR24346">
    <property type="entry name" value="MAP/MICROTUBULE AFFINITY-REGULATING KINASE"/>
    <property type="match status" value="1"/>
</dbReference>
<dbReference type="GO" id="GO:0035556">
    <property type="term" value="P:intracellular signal transduction"/>
    <property type="evidence" value="ECO:0007669"/>
    <property type="project" value="TreeGrafter"/>
</dbReference>
<dbReference type="InterPro" id="IPR000719">
    <property type="entry name" value="Prot_kinase_dom"/>
</dbReference>
<dbReference type="AlphaFoldDB" id="A0A8J8NRI0"/>
<dbReference type="GO" id="GO:0005737">
    <property type="term" value="C:cytoplasm"/>
    <property type="evidence" value="ECO:0007669"/>
    <property type="project" value="TreeGrafter"/>
</dbReference>
<evidence type="ECO:0000259" key="3">
    <source>
        <dbReference type="PROSITE" id="PS50011"/>
    </source>
</evidence>
<comment type="caution">
    <text evidence="4">The sequence shown here is derived from an EMBL/GenBank/DDBJ whole genome shotgun (WGS) entry which is preliminary data.</text>
</comment>
<keyword evidence="2" id="KW-0067">ATP-binding</keyword>